<dbReference type="InterPro" id="IPR003661">
    <property type="entry name" value="HisK_dim/P_dom"/>
</dbReference>
<feature type="transmembrane region" description="Helical" evidence="11">
    <location>
        <begin position="168"/>
        <end position="190"/>
    </location>
</feature>
<dbReference type="CDD" id="cd00082">
    <property type="entry name" value="HisKA"/>
    <property type="match status" value="1"/>
</dbReference>
<organism evidence="14 15">
    <name type="scientific">Amycolatopsis iheyensis</name>
    <dbReference type="NCBI Taxonomy" id="2945988"/>
    <lineage>
        <taxon>Bacteria</taxon>
        <taxon>Bacillati</taxon>
        <taxon>Actinomycetota</taxon>
        <taxon>Actinomycetes</taxon>
        <taxon>Pseudonocardiales</taxon>
        <taxon>Pseudonocardiaceae</taxon>
        <taxon>Amycolatopsis</taxon>
    </lineage>
</organism>
<dbReference type="PROSITE" id="PS50109">
    <property type="entry name" value="HIS_KIN"/>
    <property type="match status" value="1"/>
</dbReference>
<accession>A0A9X2NN38</accession>
<dbReference type="InterPro" id="IPR004358">
    <property type="entry name" value="Sig_transdc_His_kin-like_C"/>
</dbReference>
<evidence type="ECO:0000256" key="10">
    <source>
        <dbReference type="ARBA" id="ARBA00023136"/>
    </source>
</evidence>
<evidence type="ECO:0000256" key="6">
    <source>
        <dbReference type="ARBA" id="ARBA00022692"/>
    </source>
</evidence>
<evidence type="ECO:0000256" key="1">
    <source>
        <dbReference type="ARBA" id="ARBA00000085"/>
    </source>
</evidence>
<keyword evidence="6 11" id="KW-0812">Transmembrane</keyword>
<dbReference type="InterPro" id="IPR036890">
    <property type="entry name" value="HATPase_C_sf"/>
</dbReference>
<dbReference type="Pfam" id="PF00512">
    <property type="entry name" value="HisKA"/>
    <property type="match status" value="1"/>
</dbReference>
<feature type="transmembrane region" description="Helical" evidence="11">
    <location>
        <begin position="20"/>
        <end position="44"/>
    </location>
</feature>
<keyword evidence="5" id="KW-0808">Transferase</keyword>
<dbReference type="PANTHER" id="PTHR45436:SF5">
    <property type="entry name" value="SENSOR HISTIDINE KINASE TRCS"/>
    <property type="match status" value="1"/>
</dbReference>
<dbReference type="GO" id="GO:0000155">
    <property type="term" value="F:phosphorelay sensor kinase activity"/>
    <property type="evidence" value="ECO:0007669"/>
    <property type="project" value="InterPro"/>
</dbReference>
<dbReference type="Gene3D" id="1.10.287.130">
    <property type="match status" value="1"/>
</dbReference>
<dbReference type="RefSeq" id="WP_257927224.1">
    <property type="nucleotide sequence ID" value="NZ_JAMXQV010000051.1"/>
</dbReference>
<evidence type="ECO:0000256" key="7">
    <source>
        <dbReference type="ARBA" id="ARBA00022777"/>
    </source>
</evidence>
<dbReference type="AlphaFoldDB" id="A0A9X2NN38"/>
<dbReference type="EC" id="2.7.13.3" evidence="3"/>
<evidence type="ECO:0000256" key="4">
    <source>
        <dbReference type="ARBA" id="ARBA00022553"/>
    </source>
</evidence>
<keyword evidence="8 11" id="KW-1133">Transmembrane helix</keyword>
<evidence type="ECO:0000256" key="3">
    <source>
        <dbReference type="ARBA" id="ARBA00012438"/>
    </source>
</evidence>
<dbReference type="InterPro" id="IPR050428">
    <property type="entry name" value="TCS_sensor_his_kinase"/>
</dbReference>
<dbReference type="SMART" id="SM00388">
    <property type="entry name" value="HisKA"/>
    <property type="match status" value="1"/>
</dbReference>
<evidence type="ECO:0000313" key="14">
    <source>
        <dbReference type="EMBL" id="MCR6490653.1"/>
    </source>
</evidence>
<comment type="subcellular location">
    <subcellularLocation>
        <location evidence="2">Cell membrane</location>
    </subcellularLocation>
</comment>
<dbReference type="SUPFAM" id="SSF55874">
    <property type="entry name" value="ATPase domain of HSP90 chaperone/DNA topoisomerase II/histidine kinase"/>
    <property type="match status" value="1"/>
</dbReference>
<dbReference type="InterPro" id="IPR005467">
    <property type="entry name" value="His_kinase_dom"/>
</dbReference>
<keyword evidence="10 11" id="KW-0472">Membrane</keyword>
<dbReference type="Gene3D" id="6.10.340.10">
    <property type="match status" value="1"/>
</dbReference>
<dbReference type="PRINTS" id="PR00344">
    <property type="entry name" value="BCTRLSENSOR"/>
</dbReference>
<evidence type="ECO:0000256" key="9">
    <source>
        <dbReference type="ARBA" id="ARBA00023012"/>
    </source>
</evidence>
<dbReference type="Gene3D" id="3.30.565.10">
    <property type="entry name" value="Histidine kinase-like ATPase, C-terminal domain"/>
    <property type="match status" value="1"/>
</dbReference>
<evidence type="ECO:0000256" key="5">
    <source>
        <dbReference type="ARBA" id="ARBA00022679"/>
    </source>
</evidence>
<dbReference type="SUPFAM" id="SSF158472">
    <property type="entry name" value="HAMP domain-like"/>
    <property type="match status" value="1"/>
</dbReference>
<dbReference type="EMBL" id="JAMXQV010000051">
    <property type="protein sequence ID" value="MCR6490653.1"/>
    <property type="molecule type" value="Genomic_DNA"/>
</dbReference>
<evidence type="ECO:0000313" key="15">
    <source>
        <dbReference type="Proteomes" id="UP001144096"/>
    </source>
</evidence>
<keyword evidence="9" id="KW-0902">Two-component regulatory system</keyword>
<dbReference type="CDD" id="cd00075">
    <property type="entry name" value="HATPase"/>
    <property type="match status" value="1"/>
</dbReference>
<name>A0A9X2NN38_9PSEU</name>
<evidence type="ECO:0000256" key="8">
    <source>
        <dbReference type="ARBA" id="ARBA00022989"/>
    </source>
</evidence>
<comment type="caution">
    <text evidence="14">The sequence shown here is derived from an EMBL/GenBank/DDBJ whole genome shotgun (WGS) entry which is preliminary data.</text>
</comment>
<dbReference type="SMART" id="SM00304">
    <property type="entry name" value="HAMP"/>
    <property type="match status" value="1"/>
</dbReference>
<dbReference type="SMART" id="SM00387">
    <property type="entry name" value="HATPase_c"/>
    <property type="match status" value="1"/>
</dbReference>
<dbReference type="GO" id="GO:0005886">
    <property type="term" value="C:plasma membrane"/>
    <property type="evidence" value="ECO:0007669"/>
    <property type="project" value="UniProtKB-SubCell"/>
</dbReference>
<comment type="catalytic activity">
    <reaction evidence="1">
        <text>ATP + protein L-histidine = ADP + protein N-phospho-L-histidine.</text>
        <dbReference type="EC" id="2.7.13.3"/>
    </reaction>
</comment>
<evidence type="ECO:0000256" key="11">
    <source>
        <dbReference type="SAM" id="Phobius"/>
    </source>
</evidence>
<keyword evidence="7 14" id="KW-0418">Kinase</keyword>
<dbReference type="InterPro" id="IPR003660">
    <property type="entry name" value="HAMP_dom"/>
</dbReference>
<keyword evidence="15" id="KW-1185">Reference proteome</keyword>
<evidence type="ECO:0000259" key="13">
    <source>
        <dbReference type="PROSITE" id="PS50885"/>
    </source>
</evidence>
<dbReference type="InterPro" id="IPR036097">
    <property type="entry name" value="HisK_dim/P_sf"/>
</dbReference>
<dbReference type="SUPFAM" id="SSF47384">
    <property type="entry name" value="Homodimeric domain of signal transducing histidine kinase"/>
    <property type="match status" value="1"/>
</dbReference>
<proteinExistence type="predicted"/>
<evidence type="ECO:0000256" key="2">
    <source>
        <dbReference type="ARBA" id="ARBA00004236"/>
    </source>
</evidence>
<dbReference type="Proteomes" id="UP001144096">
    <property type="component" value="Unassembled WGS sequence"/>
</dbReference>
<dbReference type="PANTHER" id="PTHR45436">
    <property type="entry name" value="SENSOR HISTIDINE KINASE YKOH"/>
    <property type="match status" value="1"/>
</dbReference>
<protein>
    <recommendedName>
        <fullName evidence="3">histidine kinase</fullName>
        <ecNumber evidence="3">2.7.13.3</ecNumber>
    </recommendedName>
</protein>
<dbReference type="Pfam" id="PF00672">
    <property type="entry name" value="HAMP"/>
    <property type="match status" value="1"/>
</dbReference>
<evidence type="ECO:0000259" key="12">
    <source>
        <dbReference type="PROSITE" id="PS50109"/>
    </source>
</evidence>
<reference evidence="14" key="1">
    <citation type="submission" date="2022-06" db="EMBL/GenBank/DDBJ databases">
        <title>Amycolatopsis iheyaensis sp. nov., a new species of the genus Amycolatopsis isolated from soil in Iheya island, Japan.</title>
        <authorList>
            <person name="Ngamcharungchit C."/>
            <person name="Kanto H."/>
            <person name="Take A."/>
            <person name="Intra B."/>
            <person name="Matsumoto A."/>
            <person name="Panbangred W."/>
            <person name="Inahashi Y."/>
        </authorList>
    </citation>
    <scope>NUCLEOTIDE SEQUENCE</scope>
    <source>
        <strain evidence="14">OK19-0408</strain>
    </source>
</reference>
<dbReference type="CDD" id="cd06225">
    <property type="entry name" value="HAMP"/>
    <property type="match status" value="1"/>
</dbReference>
<keyword evidence="4" id="KW-0597">Phosphoprotein</keyword>
<dbReference type="PROSITE" id="PS50885">
    <property type="entry name" value="HAMP"/>
    <property type="match status" value="1"/>
</dbReference>
<feature type="domain" description="HAMP" evidence="13">
    <location>
        <begin position="193"/>
        <end position="245"/>
    </location>
</feature>
<dbReference type="Pfam" id="PF02518">
    <property type="entry name" value="HATPase_c"/>
    <property type="match status" value="1"/>
</dbReference>
<sequence>MTATAHRRTRAGLRRLSLRWRVSIAFGLGLALVMSVLGVATWHLTTGYMLNQREQSATRQAEVNVRLITASLQRHSTGLGDLLTGLATGPDSTILVSRPTGWLSSGRPVEPAALPSGLLEAARNGVTARQRFTAHGLPVLGVAMPIGVEGSLYVELYPLVELDRTFRFLSTLLVAGTVLSAFFGAALGAWTSRRALRPLTALTAAASRVARGDLSARLPEQTDPDLAPLAGSFNTTAAALENRVRRDARFTADVSHELRSPLTTMVNVGEVLERRRDAMPAAAQQALRLLLSELHRFRRMVVDLLEISVAEHDDVTESTELVDLGDLARNVVASRPDSAVPVQMSLGDNPEPPLVRVDRRRLDRVVANLLDNADRYGGGPVAITISRADGRARLEVDDAGPGVPPALRERIFERFARGLHSGRRSHDAGSGLGLAIVADHVHRHGGDVHVEDRPGGGARFVVELPEVT</sequence>
<dbReference type="InterPro" id="IPR003594">
    <property type="entry name" value="HATPase_dom"/>
</dbReference>
<feature type="domain" description="Histidine kinase" evidence="12">
    <location>
        <begin position="253"/>
        <end position="468"/>
    </location>
</feature>
<gene>
    <name evidence="14" type="ORF">M8542_48430</name>
</gene>